<evidence type="ECO:0000313" key="3">
    <source>
        <dbReference type="Proteomes" id="UP000279994"/>
    </source>
</evidence>
<comment type="caution">
    <text evidence="2">The sequence shown here is derived from an EMBL/GenBank/DDBJ whole genome shotgun (WGS) entry which is preliminary data.</text>
</comment>
<dbReference type="Gene3D" id="3.30.428.10">
    <property type="entry name" value="HIT-like"/>
    <property type="match status" value="1"/>
</dbReference>
<organism evidence="2 3">
    <name type="scientific">Nocardioides pocheonensis</name>
    <dbReference type="NCBI Taxonomy" id="661485"/>
    <lineage>
        <taxon>Bacteria</taxon>
        <taxon>Bacillati</taxon>
        <taxon>Actinomycetota</taxon>
        <taxon>Actinomycetes</taxon>
        <taxon>Propionibacteriales</taxon>
        <taxon>Nocardioidaceae</taxon>
        <taxon>Nocardioides</taxon>
    </lineage>
</organism>
<name>A0A3N0GR87_9ACTN</name>
<reference evidence="2 3" key="1">
    <citation type="submission" date="2018-11" db="EMBL/GenBank/DDBJ databases">
        <authorList>
            <person name="Li F."/>
        </authorList>
    </citation>
    <scope>NUCLEOTIDE SEQUENCE [LARGE SCALE GENOMIC DNA]</scope>
    <source>
        <strain evidence="2 3">Gsoil 818</strain>
    </source>
</reference>
<dbReference type="AlphaFoldDB" id="A0A3N0GR87"/>
<evidence type="ECO:0008006" key="4">
    <source>
        <dbReference type="Google" id="ProtNLM"/>
    </source>
</evidence>
<proteinExistence type="predicted"/>
<dbReference type="InterPro" id="IPR036265">
    <property type="entry name" value="HIT-like_sf"/>
</dbReference>
<sequence>MVAAVGEHGRLPQSDAVTWESFPWEVVDGALVPKVLRPPLHAEPPRKGDPGGDPCPTCAGAGGETRIWENDRWSVRPFHRSGMPLVLFLEPREHLDFTDLDDDLAAEYGRLTVWLTRIMSNLPYVGRVHVFRVGDGVSHLHVWFVARPERLPGIVGSMAMEWDDLLPPPPEEVWRADLGTVARHLATHDGRALV</sequence>
<evidence type="ECO:0000256" key="1">
    <source>
        <dbReference type="SAM" id="MobiDB-lite"/>
    </source>
</evidence>
<evidence type="ECO:0000313" key="2">
    <source>
        <dbReference type="EMBL" id="RNM14921.1"/>
    </source>
</evidence>
<dbReference type="Proteomes" id="UP000279994">
    <property type="component" value="Unassembled WGS sequence"/>
</dbReference>
<feature type="region of interest" description="Disordered" evidence="1">
    <location>
        <begin position="38"/>
        <end position="60"/>
    </location>
</feature>
<dbReference type="EMBL" id="RJSF01000036">
    <property type="protein sequence ID" value="RNM14921.1"/>
    <property type="molecule type" value="Genomic_DNA"/>
</dbReference>
<dbReference type="SUPFAM" id="SSF54197">
    <property type="entry name" value="HIT-like"/>
    <property type="match status" value="1"/>
</dbReference>
<gene>
    <name evidence="2" type="ORF">EFL26_09355</name>
</gene>
<keyword evidence="3" id="KW-1185">Reference proteome</keyword>
<accession>A0A3N0GR87</accession>
<protein>
    <recommendedName>
        <fullName evidence="4">HIT domain-containing protein</fullName>
    </recommendedName>
</protein>